<dbReference type="SUPFAM" id="SSF51366">
    <property type="entry name" value="Ribulose-phoshate binding barrel"/>
    <property type="match status" value="1"/>
</dbReference>
<dbReference type="UniPathway" id="UPA00031">
    <property type="reaction ID" value="UER00009"/>
</dbReference>
<evidence type="ECO:0000256" key="5">
    <source>
        <dbReference type="ARBA" id="ARBA00022490"/>
    </source>
</evidence>
<dbReference type="InterPro" id="IPR011060">
    <property type="entry name" value="RibuloseP-bd_barrel"/>
</dbReference>
<dbReference type="GO" id="GO:0000105">
    <property type="term" value="P:L-histidine biosynthetic process"/>
    <property type="evidence" value="ECO:0007669"/>
    <property type="project" value="UniProtKB-UniRule"/>
</dbReference>
<gene>
    <name evidence="9 12" type="primary">hisA</name>
    <name evidence="12" type="ORF">C4532_02030</name>
</gene>
<dbReference type="GO" id="GO:0005737">
    <property type="term" value="C:cytoplasm"/>
    <property type="evidence" value="ECO:0007669"/>
    <property type="project" value="UniProtKB-SubCell"/>
</dbReference>
<dbReference type="FunFam" id="3.20.20.70:FF:000009">
    <property type="entry name" value="1-(5-phosphoribosyl)-5-[(5-phosphoribosylamino)methylideneamino] imidazole-4-carboxamide isomerase"/>
    <property type="match status" value="1"/>
</dbReference>
<dbReference type="HAMAP" id="MF_01014">
    <property type="entry name" value="HisA"/>
    <property type="match status" value="1"/>
</dbReference>
<evidence type="ECO:0000313" key="12">
    <source>
        <dbReference type="EMBL" id="RJP74616.1"/>
    </source>
</evidence>
<evidence type="ECO:0000256" key="11">
    <source>
        <dbReference type="RuleBase" id="RU003658"/>
    </source>
</evidence>
<accession>A0A419F862</accession>
<name>A0A419F862_9BACT</name>
<comment type="caution">
    <text evidence="12">The sequence shown here is derived from an EMBL/GenBank/DDBJ whole genome shotgun (WGS) entry which is preliminary data.</text>
</comment>
<evidence type="ECO:0000256" key="1">
    <source>
        <dbReference type="ARBA" id="ARBA00000901"/>
    </source>
</evidence>
<dbReference type="InterPro" id="IPR006063">
    <property type="entry name" value="HisA_bact_arch"/>
</dbReference>
<dbReference type="EMBL" id="QZKI01000013">
    <property type="protein sequence ID" value="RJP74616.1"/>
    <property type="molecule type" value="Genomic_DNA"/>
</dbReference>
<proteinExistence type="inferred from homology"/>
<evidence type="ECO:0000256" key="4">
    <source>
        <dbReference type="ARBA" id="ARBA00009667"/>
    </source>
</evidence>
<evidence type="ECO:0000256" key="6">
    <source>
        <dbReference type="ARBA" id="ARBA00022605"/>
    </source>
</evidence>
<dbReference type="Pfam" id="PF00977">
    <property type="entry name" value="His_biosynth"/>
    <property type="match status" value="1"/>
</dbReference>
<evidence type="ECO:0000256" key="9">
    <source>
        <dbReference type="HAMAP-Rule" id="MF_01014"/>
    </source>
</evidence>
<keyword evidence="6 9" id="KW-0028">Amino-acid biosynthesis</keyword>
<feature type="active site" description="Proton donor" evidence="9">
    <location>
        <position position="129"/>
    </location>
</feature>
<sequence length="250" mass="26651">MILFPAIDLRGGRCVRLEQGKPEKEKVYSGDPAEVARNWVQQGAQWLHVVDLDGALVGSPQNLPSLQAIRNAVNIPIQFGGGSRTLETLARVLEMGINRVVLGTAALQSPGFLREACMRFGEKVAVGIDARSGKVAVKGWRDVTDIDAVEFGKRVVEDGAGVIIYTDIQRDGMLLGPNREALTRMADEVPASIIASGGISTLKDVGDIARLAPGRIIGMIIGKALYEGSFTLRRAIDIVATSGTSSEQGT</sequence>
<dbReference type="AlphaFoldDB" id="A0A419F862"/>
<dbReference type="PANTHER" id="PTHR43090:SF2">
    <property type="entry name" value="1-(5-PHOSPHORIBOSYL)-5-[(5-PHOSPHORIBOSYLAMINO)METHYLIDENEAMINO] IMIDAZOLE-4-CARBOXAMIDE ISOMERASE"/>
    <property type="match status" value="1"/>
</dbReference>
<keyword evidence="8 9" id="KW-0413">Isomerase</keyword>
<evidence type="ECO:0000313" key="13">
    <source>
        <dbReference type="Proteomes" id="UP000285961"/>
    </source>
</evidence>
<organism evidence="12 13">
    <name type="scientific">Candidatus Abyssobacteria bacterium SURF_17</name>
    <dbReference type="NCBI Taxonomy" id="2093361"/>
    <lineage>
        <taxon>Bacteria</taxon>
        <taxon>Pseudomonadati</taxon>
        <taxon>Candidatus Hydrogenedentota</taxon>
        <taxon>Candidatus Abyssobacteria</taxon>
    </lineage>
</organism>
<evidence type="ECO:0000256" key="10">
    <source>
        <dbReference type="RuleBase" id="RU003657"/>
    </source>
</evidence>
<evidence type="ECO:0000256" key="2">
    <source>
        <dbReference type="ARBA" id="ARBA00004496"/>
    </source>
</evidence>
<dbReference type="InterPro" id="IPR044524">
    <property type="entry name" value="Isoase_HisA-like"/>
</dbReference>
<dbReference type="PANTHER" id="PTHR43090">
    <property type="entry name" value="1-(5-PHOSPHORIBOSYL)-5-[(5-PHOSPHORIBOSYLAMINO)METHYLIDENEAMINO] IMIDAZOLE-4-CARBOXAMIDE ISOMERASE"/>
    <property type="match status" value="1"/>
</dbReference>
<dbReference type="Gene3D" id="3.20.20.70">
    <property type="entry name" value="Aldolase class I"/>
    <property type="match status" value="1"/>
</dbReference>
<dbReference type="Proteomes" id="UP000285961">
    <property type="component" value="Unassembled WGS sequence"/>
</dbReference>
<dbReference type="InterPro" id="IPR006062">
    <property type="entry name" value="His_biosynth"/>
</dbReference>
<evidence type="ECO:0000256" key="7">
    <source>
        <dbReference type="ARBA" id="ARBA00023102"/>
    </source>
</evidence>
<dbReference type="NCBIfam" id="TIGR00007">
    <property type="entry name" value="1-(5-phosphoribosyl)-5-[(5-phosphoribosylamino)methylideneamino]imidazole-4-carboxamide isomerase"/>
    <property type="match status" value="1"/>
</dbReference>
<dbReference type="CDD" id="cd04732">
    <property type="entry name" value="HisA"/>
    <property type="match status" value="1"/>
</dbReference>
<reference evidence="12 13" key="1">
    <citation type="journal article" date="2017" name="ISME J.">
        <title>Energy and carbon metabolisms in a deep terrestrial subsurface fluid microbial community.</title>
        <authorList>
            <person name="Momper L."/>
            <person name="Jungbluth S.P."/>
            <person name="Lee M.D."/>
            <person name="Amend J.P."/>
        </authorList>
    </citation>
    <scope>NUCLEOTIDE SEQUENCE [LARGE SCALE GENOMIC DNA]</scope>
    <source>
        <strain evidence="12">SURF_17</strain>
    </source>
</reference>
<keyword evidence="5 9" id="KW-0963">Cytoplasm</keyword>
<feature type="active site" description="Proton acceptor" evidence="9">
    <location>
        <position position="8"/>
    </location>
</feature>
<dbReference type="InterPro" id="IPR023016">
    <property type="entry name" value="HisA/PriA"/>
</dbReference>
<evidence type="ECO:0000256" key="8">
    <source>
        <dbReference type="ARBA" id="ARBA00023235"/>
    </source>
</evidence>
<comment type="subcellular location">
    <subcellularLocation>
        <location evidence="2 9 11">Cytoplasm</location>
    </subcellularLocation>
</comment>
<comment type="catalytic activity">
    <reaction evidence="1 9 11">
        <text>1-(5-phospho-beta-D-ribosyl)-5-[(5-phospho-beta-D-ribosylamino)methylideneamino]imidazole-4-carboxamide = 5-[(5-phospho-1-deoxy-D-ribulos-1-ylimino)methylamino]-1-(5-phospho-beta-D-ribosyl)imidazole-4-carboxamide</text>
        <dbReference type="Rhea" id="RHEA:15469"/>
        <dbReference type="ChEBI" id="CHEBI:58435"/>
        <dbReference type="ChEBI" id="CHEBI:58525"/>
        <dbReference type="EC" id="5.3.1.16"/>
    </reaction>
</comment>
<protein>
    <recommendedName>
        <fullName evidence="9 11">1-(5-phosphoribosyl)-5-[(5-phosphoribosylamino)methylideneamino] imidazole-4-carboxamide isomerase</fullName>
        <ecNumber evidence="9 11">5.3.1.16</ecNumber>
    </recommendedName>
    <alternativeName>
        <fullName evidence="9">Phosphoribosylformimino-5-aminoimidazole carboxamide ribotide isomerase</fullName>
    </alternativeName>
</protein>
<evidence type="ECO:0000256" key="3">
    <source>
        <dbReference type="ARBA" id="ARBA00005133"/>
    </source>
</evidence>
<comment type="pathway">
    <text evidence="3 9 11">Amino-acid biosynthesis; L-histidine biosynthesis; L-histidine from 5-phospho-alpha-D-ribose 1-diphosphate: step 4/9.</text>
</comment>
<keyword evidence="7 9" id="KW-0368">Histidine biosynthesis</keyword>
<dbReference type="InterPro" id="IPR013785">
    <property type="entry name" value="Aldolase_TIM"/>
</dbReference>
<dbReference type="EC" id="5.3.1.16" evidence="9 11"/>
<comment type="similarity">
    <text evidence="4 9 10">Belongs to the HisA/HisF family.</text>
</comment>
<dbReference type="GO" id="GO:0000162">
    <property type="term" value="P:L-tryptophan biosynthetic process"/>
    <property type="evidence" value="ECO:0007669"/>
    <property type="project" value="TreeGrafter"/>
</dbReference>
<dbReference type="GO" id="GO:0003949">
    <property type="term" value="F:1-(5-phosphoribosyl)-5-[(5-phosphoribosylamino)methylideneamino]imidazole-4-carboxamide isomerase activity"/>
    <property type="evidence" value="ECO:0007669"/>
    <property type="project" value="UniProtKB-UniRule"/>
</dbReference>